<name>A0A1M5ATB2_9FIRM</name>
<evidence type="ECO:0000313" key="1">
    <source>
        <dbReference type="EMBL" id="SHF33473.1"/>
    </source>
</evidence>
<dbReference type="EMBL" id="FQUG01000014">
    <property type="protein sequence ID" value="SHF33473.1"/>
    <property type="molecule type" value="Genomic_DNA"/>
</dbReference>
<reference evidence="1 2" key="1">
    <citation type="submission" date="2016-11" db="EMBL/GenBank/DDBJ databases">
        <authorList>
            <person name="Jaros S."/>
            <person name="Januszkiewicz K."/>
            <person name="Wedrychowicz H."/>
        </authorList>
    </citation>
    <scope>NUCLEOTIDE SEQUENCE [LARGE SCALE GENOMIC DNA]</scope>
    <source>
        <strain evidence="1 2">DSM 10502</strain>
    </source>
</reference>
<gene>
    <name evidence="1" type="ORF">SAMN02745190_02424</name>
</gene>
<sequence>MFDSSVQDAICGFIDSSYAAVVEKEKKAKLEKNKIEQNRTLTKHVL</sequence>
<accession>A0A1M5ATB2</accession>
<dbReference type="AlphaFoldDB" id="A0A1M5ATB2"/>
<dbReference type="Proteomes" id="UP000184404">
    <property type="component" value="Unassembled WGS sequence"/>
</dbReference>
<organism evidence="1 2">
    <name type="scientific">Schwartzia succinivorans DSM 10502</name>
    <dbReference type="NCBI Taxonomy" id="1123243"/>
    <lineage>
        <taxon>Bacteria</taxon>
        <taxon>Bacillati</taxon>
        <taxon>Bacillota</taxon>
        <taxon>Negativicutes</taxon>
        <taxon>Selenomonadales</taxon>
        <taxon>Selenomonadaceae</taxon>
        <taxon>Schwartzia</taxon>
    </lineage>
</organism>
<proteinExistence type="predicted"/>
<keyword evidence="2" id="KW-1185">Reference proteome</keyword>
<protein>
    <submittedName>
        <fullName evidence="1">Uncharacterized protein</fullName>
    </submittedName>
</protein>
<evidence type="ECO:0000313" key="2">
    <source>
        <dbReference type="Proteomes" id="UP000184404"/>
    </source>
</evidence>